<evidence type="ECO:0000313" key="6">
    <source>
        <dbReference type="Proteomes" id="UP000320643"/>
    </source>
</evidence>
<dbReference type="SUPFAM" id="SSF50952">
    <property type="entry name" value="Soluble quinoprotein glucose dehydrogenase"/>
    <property type="match status" value="1"/>
</dbReference>
<name>A0A552UX97_9FLAO</name>
<sequence length="453" mass="49079">MKTKLFLSMLLCGVGAFAQTIVLEEYATGFTGLTEITHAGDDRFFVAEQGGMIKIVNTDGTVGDTPFLNVSALISTGGERGLLGLAFHPDYETNGYFYINYTNIDGNTVVARYTRSEENEISADPESALILLTVTQPFSNHNGGCLRFGPDGYLYIAMGDGGSGGDPNDNGQNKNTLLGKMLRIDVDLTPPYGIPADNPFVGIDGNDEIWATGLRNPWKFSFNRLNGDLWIADVGQENIEEIDRSVGNVAGLNYGWRCFEGSEPYNPDGCSLVEMYTQPFAEYTHDDTDGCSITGGYVYTGTTYPNLLGKYIFADYCNNKIGWADAEGNLTYTEAFEGNNFTVFGEDINGELYIGGASSGTIYKITDSMLSTDTASNRAFSMHPNPANGQLFLNLNNSGTANATIYDITGKMLMQQLLTANENTVDIAALQSGIYMVEVNAGGSKKTQKLVVQ</sequence>
<dbReference type="InterPro" id="IPR012938">
    <property type="entry name" value="Glc/Sorbosone_DH"/>
</dbReference>
<dbReference type="PANTHER" id="PTHR19328:SF75">
    <property type="entry name" value="ALDOSE SUGAR DEHYDROGENASE YLII"/>
    <property type="match status" value="1"/>
</dbReference>
<evidence type="ECO:0000313" key="5">
    <source>
        <dbReference type="EMBL" id="TRW22838.1"/>
    </source>
</evidence>
<keyword evidence="6" id="KW-1185">Reference proteome</keyword>
<dbReference type="InterPro" id="IPR011041">
    <property type="entry name" value="Quinoprot_gluc/sorb_DH_b-prop"/>
</dbReference>
<dbReference type="Pfam" id="PF07995">
    <property type="entry name" value="GSDH"/>
    <property type="match status" value="1"/>
</dbReference>
<reference evidence="5 6" key="1">
    <citation type="submission" date="2019-07" db="EMBL/GenBank/DDBJ databases">
        <title>Flavobacterium sp. nov., isolated from glacier ice.</title>
        <authorList>
            <person name="Liu Q."/>
            <person name="Xin Y.-H."/>
        </authorList>
    </citation>
    <scope>NUCLEOTIDE SEQUENCE [LARGE SCALE GENOMIC DNA]</scope>
    <source>
        <strain evidence="5 6">ZT4R6</strain>
    </source>
</reference>
<comment type="caution">
    <text evidence="5">The sequence shown here is derived from an EMBL/GenBank/DDBJ whole genome shotgun (WGS) entry which is preliminary data.</text>
</comment>
<dbReference type="InterPro" id="IPR026444">
    <property type="entry name" value="Secre_tail"/>
</dbReference>
<feature type="domain" description="Glucose/Sorbosone dehydrogenase" evidence="3">
    <location>
        <begin position="36"/>
        <end position="325"/>
    </location>
</feature>
<evidence type="ECO:0000256" key="1">
    <source>
        <dbReference type="ARBA" id="ARBA00022729"/>
    </source>
</evidence>
<protein>
    <submittedName>
        <fullName evidence="5">T9SS type A sorting domain-containing protein</fullName>
    </submittedName>
</protein>
<dbReference type="RefSeq" id="WP_143374491.1">
    <property type="nucleotide sequence ID" value="NZ_VJVZ01000011.1"/>
</dbReference>
<dbReference type="Proteomes" id="UP000320643">
    <property type="component" value="Unassembled WGS sequence"/>
</dbReference>
<evidence type="ECO:0000256" key="2">
    <source>
        <dbReference type="SAM" id="SignalP"/>
    </source>
</evidence>
<feature type="chain" id="PRO_5021706360" evidence="2">
    <location>
        <begin position="19"/>
        <end position="453"/>
    </location>
</feature>
<feature type="signal peptide" evidence="2">
    <location>
        <begin position="1"/>
        <end position="18"/>
    </location>
</feature>
<dbReference type="Gene3D" id="2.120.10.30">
    <property type="entry name" value="TolB, C-terminal domain"/>
    <property type="match status" value="1"/>
</dbReference>
<dbReference type="NCBIfam" id="TIGR04183">
    <property type="entry name" value="Por_Secre_tail"/>
    <property type="match status" value="1"/>
</dbReference>
<organism evidence="5 6">
    <name type="scientific">Flavobacterium zepuense</name>
    <dbReference type="NCBI Taxonomy" id="2593302"/>
    <lineage>
        <taxon>Bacteria</taxon>
        <taxon>Pseudomonadati</taxon>
        <taxon>Bacteroidota</taxon>
        <taxon>Flavobacteriia</taxon>
        <taxon>Flavobacteriales</taxon>
        <taxon>Flavobacteriaceae</taxon>
        <taxon>Flavobacterium</taxon>
    </lineage>
</organism>
<accession>A0A552UX97</accession>
<dbReference type="Pfam" id="PF18962">
    <property type="entry name" value="Por_Secre_tail"/>
    <property type="match status" value="1"/>
</dbReference>
<evidence type="ECO:0000259" key="3">
    <source>
        <dbReference type="Pfam" id="PF07995"/>
    </source>
</evidence>
<dbReference type="AlphaFoldDB" id="A0A552UX97"/>
<evidence type="ECO:0000259" key="4">
    <source>
        <dbReference type="Pfam" id="PF18962"/>
    </source>
</evidence>
<feature type="domain" description="Secretion system C-terminal sorting" evidence="4">
    <location>
        <begin position="383"/>
        <end position="452"/>
    </location>
</feature>
<keyword evidence="1 2" id="KW-0732">Signal</keyword>
<gene>
    <name evidence="5" type="ORF">FMM05_16425</name>
</gene>
<proteinExistence type="predicted"/>
<dbReference type="EMBL" id="VJVZ01000011">
    <property type="protein sequence ID" value="TRW22838.1"/>
    <property type="molecule type" value="Genomic_DNA"/>
</dbReference>
<dbReference type="PANTHER" id="PTHR19328">
    <property type="entry name" value="HEDGEHOG-INTERACTING PROTEIN"/>
    <property type="match status" value="1"/>
</dbReference>
<dbReference type="OrthoDB" id="9770043at2"/>
<dbReference type="InterPro" id="IPR011042">
    <property type="entry name" value="6-blade_b-propeller_TolB-like"/>
</dbReference>